<evidence type="ECO:0000256" key="1">
    <source>
        <dbReference type="SAM" id="MobiDB-lite"/>
    </source>
</evidence>
<dbReference type="SUPFAM" id="SSF48452">
    <property type="entry name" value="TPR-like"/>
    <property type="match status" value="1"/>
</dbReference>
<organism evidence="3 4">
    <name type="scientific">Rhodopirellula sallentina SM41</name>
    <dbReference type="NCBI Taxonomy" id="1263870"/>
    <lineage>
        <taxon>Bacteria</taxon>
        <taxon>Pseudomonadati</taxon>
        <taxon>Planctomycetota</taxon>
        <taxon>Planctomycetia</taxon>
        <taxon>Pirellulales</taxon>
        <taxon>Pirellulaceae</taxon>
        <taxon>Rhodopirellula</taxon>
    </lineage>
</organism>
<keyword evidence="4" id="KW-1185">Reference proteome</keyword>
<feature type="region of interest" description="Disordered" evidence="1">
    <location>
        <begin position="183"/>
        <end position="288"/>
    </location>
</feature>
<evidence type="ECO:0000313" key="4">
    <source>
        <dbReference type="Proteomes" id="UP000011885"/>
    </source>
</evidence>
<sequence length="288" mass="31849">MEEVSLQPKHYLTCFWPGMAELWWRGRFSALPAAIAFAAVVNALLIAKFIYSDWLSGGLVLLACWVVAAAWLVLTIRAIRELPLLLTPLQASEEPDRFPDAQVAFLRGDYEAAEKLLGENLAIEPRDPPALLLLSAIYRHTGRLHASQLLLTEIRKLEVADNWGLEFAAEQSRLERDIAAREEDQIEEEAEDEAGEAAQPEPEDEAHPEATERTEQATDAEDSAQRDPERGAESDSGAASERTGASLSEDLVENLAEDQSRERGDEDLPNHNDDNEGSGEPVRTNRAA</sequence>
<dbReference type="AlphaFoldDB" id="M5TTM6"/>
<feature type="transmembrane region" description="Helical" evidence="2">
    <location>
        <begin position="57"/>
        <end position="76"/>
    </location>
</feature>
<dbReference type="PATRIC" id="fig|1263870.3.peg.6478"/>
<dbReference type="Gene3D" id="1.25.40.10">
    <property type="entry name" value="Tetratricopeptide repeat domain"/>
    <property type="match status" value="1"/>
</dbReference>
<reference evidence="3 4" key="1">
    <citation type="journal article" date="2013" name="Mar. Genomics">
        <title>Expression of sulfatases in Rhodopirellula baltica and the diversity of sulfatases in the genus Rhodopirellula.</title>
        <authorList>
            <person name="Wegner C.E."/>
            <person name="Richter-Heitmann T."/>
            <person name="Klindworth A."/>
            <person name="Klockow C."/>
            <person name="Richter M."/>
            <person name="Achstetter T."/>
            <person name="Glockner F.O."/>
            <person name="Harder J."/>
        </authorList>
    </citation>
    <scope>NUCLEOTIDE SEQUENCE [LARGE SCALE GENOMIC DNA]</scope>
    <source>
        <strain evidence="3 4">SM41</strain>
    </source>
</reference>
<feature type="compositionally biased region" description="Basic and acidic residues" evidence="1">
    <location>
        <begin position="258"/>
        <end position="274"/>
    </location>
</feature>
<feature type="compositionally biased region" description="Basic and acidic residues" evidence="1">
    <location>
        <begin position="205"/>
        <end position="216"/>
    </location>
</feature>
<keyword evidence="2" id="KW-0812">Transmembrane</keyword>
<evidence type="ECO:0000313" key="3">
    <source>
        <dbReference type="EMBL" id="EMI52404.1"/>
    </source>
</evidence>
<gene>
    <name evidence="3" type="ORF">RSSM_06116</name>
</gene>
<accession>M5TTM6</accession>
<keyword evidence="2" id="KW-1133">Transmembrane helix</keyword>
<dbReference type="EMBL" id="ANOH01000431">
    <property type="protein sequence ID" value="EMI52404.1"/>
    <property type="molecule type" value="Genomic_DNA"/>
</dbReference>
<evidence type="ECO:0000256" key="2">
    <source>
        <dbReference type="SAM" id="Phobius"/>
    </source>
</evidence>
<feature type="compositionally biased region" description="Acidic residues" evidence="1">
    <location>
        <begin position="184"/>
        <end position="204"/>
    </location>
</feature>
<feature type="compositionally biased region" description="Basic and acidic residues" evidence="1">
    <location>
        <begin position="223"/>
        <end position="233"/>
    </location>
</feature>
<feature type="transmembrane region" description="Helical" evidence="2">
    <location>
        <begin position="28"/>
        <end position="51"/>
    </location>
</feature>
<comment type="caution">
    <text evidence="3">The sequence shown here is derived from an EMBL/GenBank/DDBJ whole genome shotgun (WGS) entry which is preliminary data.</text>
</comment>
<keyword evidence="2" id="KW-0472">Membrane</keyword>
<dbReference type="InterPro" id="IPR011990">
    <property type="entry name" value="TPR-like_helical_dom_sf"/>
</dbReference>
<protein>
    <submittedName>
        <fullName evidence="3">Putative membrane protein</fullName>
    </submittedName>
</protein>
<dbReference type="Proteomes" id="UP000011885">
    <property type="component" value="Unassembled WGS sequence"/>
</dbReference>
<proteinExistence type="predicted"/>
<name>M5TTM6_9BACT</name>
<dbReference type="OrthoDB" id="266806at2"/>